<evidence type="ECO:0000259" key="3">
    <source>
        <dbReference type="PROSITE" id="PS50106"/>
    </source>
</evidence>
<dbReference type="InterPro" id="IPR027065">
    <property type="entry name" value="Lon_Prtase"/>
</dbReference>
<dbReference type="Gene3D" id="3.30.230.10">
    <property type="match status" value="1"/>
</dbReference>
<dbReference type="EC" id="3.4.21.53" evidence="1"/>
<keyword evidence="2" id="KW-0472">Membrane</keyword>
<evidence type="ECO:0000256" key="2">
    <source>
        <dbReference type="SAM" id="Phobius"/>
    </source>
</evidence>
<dbReference type="PROSITE" id="PS50106">
    <property type="entry name" value="PDZ"/>
    <property type="match status" value="1"/>
</dbReference>
<proteinExistence type="inferred from homology"/>
<dbReference type="RefSeq" id="WP_315607472.1">
    <property type="nucleotide sequence ID" value="NZ_CP130318.1"/>
</dbReference>
<dbReference type="GO" id="GO:0004252">
    <property type="term" value="F:serine-type endopeptidase activity"/>
    <property type="evidence" value="ECO:0007669"/>
    <property type="project" value="UniProtKB-UniRule"/>
</dbReference>
<evidence type="ECO:0000256" key="1">
    <source>
        <dbReference type="PROSITE-ProRule" id="PRU01122"/>
    </source>
</evidence>
<evidence type="ECO:0000313" key="6">
    <source>
        <dbReference type="Proteomes" id="UP001305702"/>
    </source>
</evidence>
<feature type="domain" description="PDZ" evidence="3">
    <location>
        <begin position="127"/>
        <end position="209"/>
    </location>
</feature>
<feature type="transmembrane region" description="Helical" evidence="2">
    <location>
        <begin position="29"/>
        <end position="53"/>
    </location>
</feature>
<dbReference type="KEGG" id="paun:MJA45_11935"/>
<dbReference type="GO" id="GO:0006508">
    <property type="term" value="P:proteolysis"/>
    <property type="evidence" value="ECO:0007669"/>
    <property type="project" value="UniProtKB-KW"/>
</dbReference>
<comment type="similarity">
    <text evidence="1">Belongs to the peptidase S16 family.</text>
</comment>
<comment type="catalytic activity">
    <reaction evidence="1">
        <text>Hydrolysis of proteins in presence of ATP.</text>
        <dbReference type="EC" id="3.4.21.53"/>
    </reaction>
</comment>
<gene>
    <name evidence="5" type="ORF">MJA45_11935</name>
</gene>
<keyword evidence="2" id="KW-1133">Transmembrane helix</keyword>
<dbReference type="PROSITE" id="PS51786">
    <property type="entry name" value="LON_PROTEOLYTIC"/>
    <property type="match status" value="1"/>
</dbReference>
<dbReference type="GO" id="GO:0005524">
    <property type="term" value="F:ATP binding"/>
    <property type="evidence" value="ECO:0007669"/>
    <property type="project" value="InterPro"/>
</dbReference>
<dbReference type="InterPro" id="IPR020568">
    <property type="entry name" value="Ribosomal_Su5_D2-typ_SF"/>
</dbReference>
<feature type="active site" evidence="1">
    <location>
        <position position="314"/>
    </location>
</feature>
<keyword evidence="1" id="KW-0720">Serine protease</keyword>
<keyword evidence="1 5" id="KW-0645">Protease</keyword>
<keyword evidence="1 5" id="KW-0378">Hydrolase</keyword>
<evidence type="ECO:0000313" key="5">
    <source>
        <dbReference type="EMBL" id="WNQ13690.1"/>
    </source>
</evidence>
<dbReference type="Pfam" id="PF13180">
    <property type="entry name" value="PDZ_2"/>
    <property type="match status" value="1"/>
</dbReference>
<dbReference type="NCBIfam" id="NF041438">
    <property type="entry name" value="SepM_fam_S16"/>
    <property type="match status" value="1"/>
</dbReference>
<dbReference type="InterPro" id="IPR014721">
    <property type="entry name" value="Ribsml_uS5_D2-typ_fold_subgr"/>
</dbReference>
<dbReference type="SUPFAM" id="SSF54211">
    <property type="entry name" value="Ribosomal protein S5 domain 2-like"/>
    <property type="match status" value="1"/>
</dbReference>
<keyword evidence="6" id="KW-1185">Reference proteome</keyword>
<evidence type="ECO:0000259" key="4">
    <source>
        <dbReference type="PROSITE" id="PS51786"/>
    </source>
</evidence>
<dbReference type="GO" id="GO:0004176">
    <property type="term" value="F:ATP-dependent peptidase activity"/>
    <property type="evidence" value="ECO:0007669"/>
    <property type="project" value="UniProtKB-UniRule"/>
</dbReference>
<dbReference type="PANTHER" id="PTHR10046">
    <property type="entry name" value="ATP DEPENDENT LON PROTEASE FAMILY MEMBER"/>
    <property type="match status" value="1"/>
</dbReference>
<dbReference type="EMBL" id="CP130318">
    <property type="protein sequence ID" value="WNQ13690.1"/>
    <property type="molecule type" value="Genomic_DNA"/>
</dbReference>
<accession>A0AA96RFQ9</accession>
<sequence length="385" mass="42115">MDEEYKPGEPGSYLAPERSLKRGWSLRRFLAGLVIVFLLSYILFIIPLPYYIFKPGSAEEIHPMVKVTQGDSPEQGAFLLTTVGVMDSNVFSYFWAKLFKEEIRPKTSVKQADETDQEYTQRQVYKMISSQSSAIQAAYNKLGIPYHIKDEGVMVLHVVKGMPAEKVLQVGDYLLEIDGLSLTDGEKLVNYLKTKKAGDTVKVTFRRGDQVKQETVSLAILPAASPAAGQSSEPPRVGIGFTFSQVQSVQADDEGKQVTIQAGEIGGPSAGLMFSLEIYNQLVPEDITKGYRVAGTGEIDELGHVGVIGGIQHKVVAADREGAEIFFAPKDLYPAAGQTFQPVLNTTDAKRQAEKIGTKMKVVSVGTMEEALDYLKNLPPKGSKG</sequence>
<dbReference type="Pfam" id="PF05362">
    <property type="entry name" value="Lon_C"/>
    <property type="match status" value="1"/>
</dbReference>
<organism evidence="5 6">
    <name type="scientific">Paenibacillus aurantius</name>
    <dbReference type="NCBI Taxonomy" id="2918900"/>
    <lineage>
        <taxon>Bacteria</taxon>
        <taxon>Bacillati</taxon>
        <taxon>Bacillota</taxon>
        <taxon>Bacilli</taxon>
        <taxon>Bacillales</taxon>
        <taxon>Paenibacillaceae</taxon>
        <taxon>Paenibacillus</taxon>
    </lineage>
</organism>
<dbReference type="InterPro" id="IPR001478">
    <property type="entry name" value="PDZ"/>
</dbReference>
<dbReference type="AlphaFoldDB" id="A0AA96RFQ9"/>
<reference evidence="5 6" key="1">
    <citation type="submission" date="2022-02" db="EMBL/GenBank/DDBJ databases">
        <title>Paenibacillus sp. MBLB1776 Whole Genome Shotgun Sequencing.</title>
        <authorList>
            <person name="Hwang C.Y."/>
            <person name="Cho E.-S."/>
            <person name="Seo M.-J."/>
        </authorList>
    </citation>
    <scope>NUCLEOTIDE SEQUENCE [LARGE SCALE GENOMIC DNA]</scope>
    <source>
        <strain evidence="5 6">MBLB1776</strain>
    </source>
</reference>
<name>A0AA96RFQ9_9BACL</name>
<dbReference type="Proteomes" id="UP001305702">
    <property type="component" value="Chromosome"/>
</dbReference>
<dbReference type="InterPro" id="IPR036034">
    <property type="entry name" value="PDZ_sf"/>
</dbReference>
<keyword evidence="2" id="KW-0812">Transmembrane</keyword>
<feature type="domain" description="Lon proteolytic" evidence="4">
    <location>
        <begin position="262"/>
        <end position="378"/>
    </location>
</feature>
<dbReference type="SMART" id="SM00228">
    <property type="entry name" value="PDZ"/>
    <property type="match status" value="1"/>
</dbReference>
<feature type="active site" evidence="1">
    <location>
        <position position="269"/>
    </location>
</feature>
<dbReference type="GO" id="GO:0030163">
    <property type="term" value="P:protein catabolic process"/>
    <property type="evidence" value="ECO:0007669"/>
    <property type="project" value="InterPro"/>
</dbReference>
<protein>
    <recommendedName>
        <fullName evidence="1">endopeptidase La</fullName>
        <ecNumber evidence="1">3.4.21.53</ecNumber>
    </recommendedName>
</protein>
<dbReference type="SUPFAM" id="SSF50156">
    <property type="entry name" value="PDZ domain-like"/>
    <property type="match status" value="1"/>
</dbReference>
<dbReference type="InterPro" id="IPR008269">
    <property type="entry name" value="Lon_proteolytic"/>
</dbReference>